<evidence type="ECO:0000313" key="3">
    <source>
        <dbReference type="Proteomes" id="UP001154015"/>
    </source>
</evidence>
<dbReference type="PROSITE" id="PS51257">
    <property type="entry name" value="PROKAR_LIPOPROTEIN"/>
    <property type="match status" value="1"/>
</dbReference>
<evidence type="ECO:0000313" key="2">
    <source>
        <dbReference type="EMBL" id="CAH9415519.1"/>
    </source>
</evidence>
<evidence type="ECO:0000256" key="1">
    <source>
        <dbReference type="SAM" id="SignalP"/>
    </source>
</evidence>
<dbReference type="EMBL" id="CAKXYP010000006">
    <property type="protein sequence ID" value="CAH9415519.1"/>
    <property type="molecule type" value="Genomic_DNA"/>
</dbReference>
<comment type="caution">
    <text evidence="2">The sequence shown here is derived from an EMBL/GenBank/DDBJ whole genome shotgun (WGS) entry which is preliminary data.</text>
</comment>
<dbReference type="Proteomes" id="UP001154015">
    <property type="component" value="Unassembled WGS sequence"/>
</dbReference>
<reference evidence="2" key="1">
    <citation type="submission" date="2022-03" db="EMBL/GenBank/DDBJ databases">
        <authorList>
            <person name="Leyn A S."/>
        </authorList>
    </citation>
    <scope>NUCLEOTIDE SEQUENCE</scope>
    <source>
        <strain evidence="2">Streptomyces globisporus 4-3</strain>
    </source>
</reference>
<gene>
    <name evidence="2" type="ORF">SGL43_02537</name>
</gene>
<sequence length="223" mass="23040">MRAAFSRSRAGLAGAVIAVSLAAGAVSCADGKSADATPDWSTGPTELCGGNAVSAEAGKALKVITGASRFEGSGPDGTVAFAAKWLGEGYDSPAPNDGDICHIYAKNSAAADRLEATWKLVWGPLKGEPAAKFRVLPMGVRALAAPDAGSIRFACRSEKLPGSTPAHIHIDVERRSLKDPEGDPEQLTDAYATVVHSFALAMAKELRCENDGGLEPRPVLDPA</sequence>
<keyword evidence="1" id="KW-0732">Signal</keyword>
<name>A0ABM9GVF1_STRGL</name>
<dbReference type="RefSeq" id="WP_030802543.1">
    <property type="nucleotide sequence ID" value="NZ_CAKXYP010000006.1"/>
</dbReference>
<accession>A0ABM9GVF1</accession>
<protein>
    <recommendedName>
        <fullName evidence="4">DUF3558 domain-containing protein</fullName>
    </recommendedName>
</protein>
<feature type="chain" id="PRO_5045666408" description="DUF3558 domain-containing protein" evidence="1">
    <location>
        <begin position="26"/>
        <end position="223"/>
    </location>
</feature>
<organism evidence="2 3">
    <name type="scientific">Streptomyces globisporus</name>
    <dbReference type="NCBI Taxonomy" id="1908"/>
    <lineage>
        <taxon>Bacteria</taxon>
        <taxon>Bacillati</taxon>
        <taxon>Actinomycetota</taxon>
        <taxon>Actinomycetes</taxon>
        <taxon>Kitasatosporales</taxon>
        <taxon>Streptomycetaceae</taxon>
        <taxon>Streptomyces</taxon>
    </lineage>
</organism>
<evidence type="ECO:0008006" key="4">
    <source>
        <dbReference type="Google" id="ProtNLM"/>
    </source>
</evidence>
<feature type="signal peptide" evidence="1">
    <location>
        <begin position="1"/>
        <end position="25"/>
    </location>
</feature>
<proteinExistence type="predicted"/>
<keyword evidence="3" id="KW-1185">Reference proteome</keyword>